<comment type="caution">
    <text evidence="1">The sequence shown here is derived from an EMBL/GenBank/DDBJ whole genome shotgun (WGS) entry which is preliminary data.</text>
</comment>
<organism evidence="1 2">
    <name type="scientific">Choristoneura fumiferana</name>
    <name type="common">Spruce budworm moth</name>
    <name type="synonym">Archips fumiferana</name>
    <dbReference type="NCBI Taxonomy" id="7141"/>
    <lineage>
        <taxon>Eukaryota</taxon>
        <taxon>Metazoa</taxon>
        <taxon>Ecdysozoa</taxon>
        <taxon>Arthropoda</taxon>
        <taxon>Hexapoda</taxon>
        <taxon>Insecta</taxon>
        <taxon>Pterygota</taxon>
        <taxon>Neoptera</taxon>
        <taxon>Endopterygota</taxon>
        <taxon>Lepidoptera</taxon>
        <taxon>Glossata</taxon>
        <taxon>Ditrysia</taxon>
        <taxon>Tortricoidea</taxon>
        <taxon>Tortricidae</taxon>
        <taxon>Tortricinae</taxon>
        <taxon>Choristoneura</taxon>
    </lineage>
</organism>
<dbReference type="Proteomes" id="UP001064048">
    <property type="component" value="Chromosome Z"/>
</dbReference>
<name>A0ACC0K280_CHOFU</name>
<evidence type="ECO:0000313" key="1">
    <source>
        <dbReference type="EMBL" id="KAI8430351.1"/>
    </source>
</evidence>
<sequence length="333" mass="36215">MSGNACLRVLTSGSELLQCEGRSAVVHLAPGGQDVRHVLECSPVVESCCRCEGRSIVVQSAPGGSRVSGSTCLRVLTSGGELLQARGQDGRGVLGAWREQELLQARGQVGRGALGAWQEQCRAARACECSPVVGDGELLQARGQDGRGVLGAWREQELLQARGQVGRGALGAWREQDVRQRVLTSAHQWWRAAAVARAGRPWCTWRLAGAGCPTTRAYECSPVVESCCSREGRSAVVHLAPGRSRMSGNACLRVLTSGGELLQSRGQVGRGALGAWREQDVRQRVVDISIWYIHSISTITGHEMKPIKIWRLERKYRFLKKKSKKKSEQAKNV</sequence>
<proteinExistence type="predicted"/>
<gene>
    <name evidence="1" type="ORF">MSG28_000648</name>
</gene>
<dbReference type="EMBL" id="CM046131">
    <property type="protein sequence ID" value="KAI8430351.1"/>
    <property type="molecule type" value="Genomic_DNA"/>
</dbReference>
<reference evidence="1 2" key="1">
    <citation type="journal article" date="2022" name="Genome Biol. Evol.">
        <title>The Spruce Budworm Genome: Reconstructing the Evolutionary History of Antifreeze Proteins.</title>
        <authorList>
            <person name="Beliveau C."/>
            <person name="Gagne P."/>
            <person name="Picq S."/>
            <person name="Vernygora O."/>
            <person name="Keeling C.I."/>
            <person name="Pinkney K."/>
            <person name="Doucet D."/>
            <person name="Wen F."/>
            <person name="Johnston J.S."/>
            <person name="Maaroufi H."/>
            <person name="Boyle B."/>
            <person name="Laroche J."/>
            <person name="Dewar K."/>
            <person name="Juretic N."/>
            <person name="Blackburn G."/>
            <person name="Nisole A."/>
            <person name="Brunet B."/>
            <person name="Brandao M."/>
            <person name="Lumley L."/>
            <person name="Duan J."/>
            <person name="Quan G."/>
            <person name="Lucarotti C.J."/>
            <person name="Roe A.D."/>
            <person name="Sperling F.A.H."/>
            <person name="Levesque R.C."/>
            <person name="Cusson M."/>
        </authorList>
    </citation>
    <scope>NUCLEOTIDE SEQUENCE [LARGE SCALE GENOMIC DNA]</scope>
    <source>
        <strain evidence="1">Glfc:IPQL:Cfum</strain>
    </source>
</reference>
<keyword evidence="2" id="KW-1185">Reference proteome</keyword>
<evidence type="ECO:0000313" key="2">
    <source>
        <dbReference type="Proteomes" id="UP001064048"/>
    </source>
</evidence>
<protein>
    <submittedName>
        <fullName evidence="1">Uncharacterized protein</fullName>
    </submittedName>
</protein>
<accession>A0ACC0K280</accession>